<dbReference type="RefSeq" id="WP_207259065.1">
    <property type="nucleotide sequence ID" value="NZ_JAFMPP010000016.1"/>
</dbReference>
<evidence type="ECO:0000313" key="1">
    <source>
        <dbReference type="EMBL" id="MBO0664152.1"/>
    </source>
</evidence>
<proteinExistence type="predicted"/>
<dbReference type="Gene3D" id="3.20.20.370">
    <property type="entry name" value="Glycoside hydrolase/deacetylase"/>
    <property type="match status" value="1"/>
</dbReference>
<reference evidence="1" key="1">
    <citation type="submission" date="2021-03" db="EMBL/GenBank/DDBJ databases">
        <title>Whole genome sequence of Jiella sp. CQZ9-1.</title>
        <authorList>
            <person name="Tuo L."/>
        </authorList>
    </citation>
    <scope>NUCLEOTIDE SEQUENCE</scope>
    <source>
        <strain evidence="1">CQZ9-1</strain>
    </source>
</reference>
<dbReference type="AlphaFoldDB" id="A0A939FZ41"/>
<gene>
    <name evidence="1" type="ORF">J1C48_16355</name>
</gene>
<comment type="caution">
    <text evidence="1">The sequence shown here is derived from an EMBL/GenBank/DDBJ whole genome shotgun (WGS) entry which is preliminary data.</text>
</comment>
<dbReference type="SUPFAM" id="SSF88713">
    <property type="entry name" value="Glycoside hydrolase/deacetylase"/>
    <property type="match status" value="1"/>
</dbReference>
<organism evidence="1 2">
    <name type="scientific">Jiella flava</name>
    <dbReference type="NCBI Taxonomy" id="2816857"/>
    <lineage>
        <taxon>Bacteria</taxon>
        <taxon>Pseudomonadati</taxon>
        <taxon>Pseudomonadota</taxon>
        <taxon>Alphaproteobacteria</taxon>
        <taxon>Hyphomicrobiales</taxon>
        <taxon>Aurantimonadaceae</taxon>
        <taxon>Jiella</taxon>
    </lineage>
</organism>
<accession>A0A939FZ41</accession>
<dbReference type="InterPro" id="IPR011330">
    <property type="entry name" value="Glyco_hydro/deAcase_b/a-brl"/>
</dbReference>
<evidence type="ECO:0000313" key="2">
    <source>
        <dbReference type="Proteomes" id="UP000664122"/>
    </source>
</evidence>
<name>A0A939FZ41_9HYPH</name>
<keyword evidence="2" id="KW-1185">Reference proteome</keyword>
<sequence length="254" mass="27257">MSAMAFSRSREALDTLADAGRTAALWWRDDDARQVTPALERLLALARASAAPLGLAVIPEGLDPALADRLAAETRVTILLHGHAHRNHALDGEKRAEFGEHRPAGMMADEIVAGRAALGRLFAGRFLPVFVPPWNRIGASARRILPQLGFSILSVYGPAKPTGIDGLAELNTRLDVMNWRDPRGLTADEADARLAALLAERLAGSPEPIGLLTHHLQHDETAWSVTAAMIECLAAHSAITWPSLQRMTAALSSG</sequence>
<dbReference type="EMBL" id="JAFMPP010000016">
    <property type="protein sequence ID" value="MBO0664152.1"/>
    <property type="molecule type" value="Genomic_DNA"/>
</dbReference>
<protein>
    <submittedName>
        <fullName evidence="1">Polysaccharide deacetylase</fullName>
    </submittedName>
</protein>
<dbReference type="GO" id="GO:0005975">
    <property type="term" value="P:carbohydrate metabolic process"/>
    <property type="evidence" value="ECO:0007669"/>
    <property type="project" value="InterPro"/>
</dbReference>
<dbReference type="Proteomes" id="UP000664122">
    <property type="component" value="Unassembled WGS sequence"/>
</dbReference>